<dbReference type="EMBL" id="AZBU02000011">
    <property type="protein sequence ID" value="TKR60417.1"/>
    <property type="molecule type" value="Genomic_DNA"/>
</dbReference>
<feature type="transmembrane region" description="Helical" evidence="1">
    <location>
        <begin position="185"/>
        <end position="203"/>
    </location>
</feature>
<keyword evidence="1" id="KW-1133">Transmembrane helix</keyword>
<protein>
    <submittedName>
        <fullName evidence="2">Uncharacterized protein</fullName>
    </submittedName>
</protein>
<reference evidence="2 3" key="1">
    <citation type="journal article" date="2015" name="Genome Biol.">
        <title>Comparative genomics of Steinernema reveals deeply conserved gene regulatory networks.</title>
        <authorList>
            <person name="Dillman A.R."/>
            <person name="Macchietto M."/>
            <person name="Porter C.F."/>
            <person name="Rogers A."/>
            <person name="Williams B."/>
            <person name="Antoshechkin I."/>
            <person name="Lee M.M."/>
            <person name="Goodwin Z."/>
            <person name="Lu X."/>
            <person name="Lewis E.E."/>
            <person name="Goodrich-Blair H."/>
            <person name="Stock S.P."/>
            <person name="Adams B.J."/>
            <person name="Sternberg P.W."/>
            <person name="Mortazavi A."/>
        </authorList>
    </citation>
    <scope>NUCLEOTIDE SEQUENCE [LARGE SCALE GENOMIC DNA]</scope>
    <source>
        <strain evidence="2 3">ALL</strain>
    </source>
</reference>
<name>A0A4U5LW74_STECR</name>
<dbReference type="AlphaFoldDB" id="A0A4U5LW74"/>
<feature type="transmembrane region" description="Helical" evidence="1">
    <location>
        <begin position="73"/>
        <end position="90"/>
    </location>
</feature>
<evidence type="ECO:0000256" key="1">
    <source>
        <dbReference type="SAM" id="Phobius"/>
    </source>
</evidence>
<feature type="transmembrane region" description="Helical" evidence="1">
    <location>
        <begin position="243"/>
        <end position="263"/>
    </location>
</feature>
<evidence type="ECO:0000313" key="2">
    <source>
        <dbReference type="EMBL" id="TKR60417.1"/>
    </source>
</evidence>
<proteinExistence type="predicted"/>
<feature type="transmembrane region" description="Helical" evidence="1">
    <location>
        <begin position="209"/>
        <end position="231"/>
    </location>
</feature>
<evidence type="ECO:0000313" key="3">
    <source>
        <dbReference type="Proteomes" id="UP000298663"/>
    </source>
</evidence>
<organism evidence="2 3">
    <name type="scientific">Steinernema carpocapsae</name>
    <name type="common">Entomopathogenic nematode</name>
    <dbReference type="NCBI Taxonomy" id="34508"/>
    <lineage>
        <taxon>Eukaryota</taxon>
        <taxon>Metazoa</taxon>
        <taxon>Ecdysozoa</taxon>
        <taxon>Nematoda</taxon>
        <taxon>Chromadorea</taxon>
        <taxon>Rhabditida</taxon>
        <taxon>Tylenchina</taxon>
        <taxon>Panagrolaimomorpha</taxon>
        <taxon>Strongyloidoidea</taxon>
        <taxon>Steinernematidae</taxon>
        <taxon>Steinernema</taxon>
    </lineage>
</organism>
<keyword evidence="1" id="KW-0812">Transmembrane</keyword>
<keyword evidence="3" id="KW-1185">Reference proteome</keyword>
<feature type="transmembrane region" description="Helical" evidence="1">
    <location>
        <begin position="156"/>
        <end position="173"/>
    </location>
</feature>
<reference evidence="2 3" key="2">
    <citation type="journal article" date="2019" name="G3 (Bethesda)">
        <title>Hybrid Assembly of the Genome of the Entomopathogenic Nematode Steinernema carpocapsae Identifies the X-Chromosome.</title>
        <authorList>
            <person name="Serra L."/>
            <person name="Macchietto M."/>
            <person name="Macias-Munoz A."/>
            <person name="McGill C.J."/>
            <person name="Rodriguez I.M."/>
            <person name="Rodriguez B."/>
            <person name="Murad R."/>
            <person name="Mortazavi A."/>
        </authorList>
    </citation>
    <scope>NUCLEOTIDE SEQUENCE [LARGE SCALE GENOMIC DNA]</scope>
    <source>
        <strain evidence="2 3">ALL</strain>
    </source>
</reference>
<keyword evidence="1" id="KW-0472">Membrane</keyword>
<gene>
    <name evidence="2" type="ORF">L596_027669</name>
</gene>
<comment type="caution">
    <text evidence="2">The sequence shown here is derived from an EMBL/GenBank/DDBJ whole genome shotgun (WGS) entry which is preliminary data.</text>
</comment>
<accession>A0A4U5LW74</accession>
<sequence>MNPTDNAFVKIKDDVQSTVKRIKRKSQDISEKVKRAPKALEDSSKETLREAVEILKNDGKIPSKWNVDETSDALLQVVLMLGCLYVGSFVGRIQFLSLMKPIVDVVSVTAISYISVPALIVFGKFERLESHHLCLIAAMQGVSMGYIFEGFSDPNVFPIGIMHALLSVFLVRFCASQAQSDRRQFFALFCMVSFTVLMTITKFGTRAVVFFSLLANASYVAGSFAIFQFYFESIRAGQNRVTAFKIGFLTLALYIQTILRLVFGVEMAANPKSKVEA</sequence>
<dbReference type="Proteomes" id="UP000298663">
    <property type="component" value="Unassembled WGS sequence"/>
</dbReference>
<feature type="transmembrane region" description="Helical" evidence="1">
    <location>
        <begin position="102"/>
        <end position="123"/>
    </location>
</feature>